<evidence type="ECO:0000256" key="4">
    <source>
        <dbReference type="ARBA" id="ARBA00022679"/>
    </source>
</evidence>
<evidence type="ECO:0000256" key="7">
    <source>
        <dbReference type="ARBA" id="ARBA00022741"/>
    </source>
</evidence>
<keyword evidence="15" id="KW-0325">Glycoprotein</keyword>
<accession>A0A812Q3F3</accession>
<keyword evidence="18" id="KW-1185">Reference proteome</keyword>
<evidence type="ECO:0000256" key="9">
    <source>
        <dbReference type="ARBA" id="ARBA00022840"/>
    </source>
</evidence>
<keyword evidence="4" id="KW-0808">Transferase</keyword>
<organism evidence="17 18">
    <name type="scientific">Symbiodinium natans</name>
    <dbReference type="NCBI Taxonomy" id="878477"/>
    <lineage>
        <taxon>Eukaryota</taxon>
        <taxon>Sar</taxon>
        <taxon>Alveolata</taxon>
        <taxon>Dinophyceae</taxon>
        <taxon>Suessiales</taxon>
        <taxon>Symbiodiniaceae</taxon>
        <taxon>Symbiodinium</taxon>
    </lineage>
</organism>
<keyword evidence="9" id="KW-0067">ATP-binding</keyword>
<evidence type="ECO:0000256" key="5">
    <source>
        <dbReference type="ARBA" id="ARBA00022692"/>
    </source>
</evidence>
<evidence type="ECO:0000256" key="12">
    <source>
        <dbReference type="ARBA" id="ARBA00023137"/>
    </source>
</evidence>
<evidence type="ECO:0000256" key="1">
    <source>
        <dbReference type="ARBA" id="ARBA00004251"/>
    </source>
</evidence>
<dbReference type="Proteomes" id="UP000604046">
    <property type="component" value="Unassembled WGS sequence"/>
</dbReference>
<evidence type="ECO:0000256" key="2">
    <source>
        <dbReference type="ARBA" id="ARBA00011902"/>
    </source>
</evidence>
<evidence type="ECO:0000256" key="13">
    <source>
        <dbReference type="ARBA" id="ARBA00023157"/>
    </source>
</evidence>
<keyword evidence="7" id="KW-0547">Nucleotide-binding</keyword>
<sequence>MSMSIQLRVRLASMRFASSHCICVGLQWAFQAQVKRSEVIPPLCPDPLSAAMKLAALLIAAVLQNTAGMKLGSLESKSVQLGDKRNQSALLGKTAVQLEPEAFALFGAKNTPELAELKKQMANSIKNEMKPALMANLQKVQAQVDAAAKAGNQCGSKALEEASEYNSKFSSAKDAHATCRGEESTLIRENKTCSTELTELTTAKETQCNAVTALEQSQSRASEACATASGESYLAQMERLRSHFDQAVTEYKNQKDLCSTATAKVGKKLGQEWKATECQAIETSHIEKKIACNQAQATMDSSSCAYSEAATVACKTCYTDAATSYESSKPGFASQQQSMRHEMEAILRITCYLNALDDADKSAALTTCSGQDHSTDAEVVSIALTYPNPLEASCSAPSGVAGTAEYEASVYGVLPSDAPAAACAASCCDTSPQLRKVFTSCGANGPYGPSQDDCDKAYGNSDVLVPTTDELKRGYQIFTVPETGSYVLLAAGAAGGQVSEGIPGKGAVVSGKFTLDKGTKLVMVVGQKGNDGDSCNDGGGGGGGGTTIAVLDQGTDQLTGDVPTDLRQKMVKPLLVAGGGAGNDDNAYWGCKHRFQISGSLVAQILVP</sequence>
<dbReference type="Pfam" id="PF12810">
    <property type="entry name" value="ALK_LTK_GRD"/>
    <property type="match status" value="1"/>
</dbReference>
<evidence type="ECO:0000256" key="15">
    <source>
        <dbReference type="ARBA" id="ARBA00023180"/>
    </source>
</evidence>
<evidence type="ECO:0000256" key="11">
    <source>
        <dbReference type="ARBA" id="ARBA00023136"/>
    </source>
</evidence>
<keyword evidence="13" id="KW-1015">Disulfide bond</keyword>
<dbReference type="OrthoDB" id="73209at2759"/>
<comment type="caution">
    <text evidence="17">The sequence shown here is derived from an EMBL/GenBank/DDBJ whole genome shotgun (WGS) entry which is preliminary data.</text>
</comment>
<evidence type="ECO:0000256" key="8">
    <source>
        <dbReference type="ARBA" id="ARBA00022777"/>
    </source>
</evidence>
<dbReference type="InterPro" id="IPR055163">
    <property type="entry name" value="ALK/LTK-like_GRD"/>
</dbReference>
<keyword evidence="5" id="KW-0812">Transmembrane</keyword>
<evidence type="ECO:0000256" key="6">
    <source>
        <dbReference type="ARBA" id="ARBA00022729"/>
    </source>
</evidence>
<keyword evidence="8" id="KW-0418">Kinase</keyword>
<protein>
    <recommendedName>
        <fullName evidence="2">receptor protein-tyrosine kinase</fullName>
        <ecNumber evidence="2">2.7.10.1</ecNumber>
    </recommendedName>
</protein>
<keyword evidence="6" id="KW-0732">Signal</keyword>
<feature type="domain" description="ALK/LTK-like glycine-rich" evidence="16">
    <location>
        <begin position="482"/>
        <end position="588"/>
    </location>
</feature>
<evidence type="ECO:0000259" key="16">
    <source>
        <dbReference type="Pfam" id="PF12810"/>
    </source>
</evidence>
<comment type="subcellular location">
    <subcellularLocation>
        <location evidence="1">Cell membrane</location>
        <topology evidence="1">Single-pass type I membrane protein</topology>
    </subcellularLocation>
</comment>
<dbReference type="EMBL" id="CAJNDS010002208">
    <property type="protein sequence ID" value="CAE7373241.1"/>
    <property type="molecule type" value="Genomic_DNA"/>
</dbReference>
<keyword evidence="11" id="KW-0472">Membrane</keyword>
<reference evidence="17" key="1">
    <citation type="submission" date="2021-02" db="EMBL/GenBank/DDBJ databases">
        <authorList>
            <person name="Dougan E. K."/>
            <person name="Rhodes N."/>
            <person name="Thang M."/>
            <person name="Chan C."/>
        </authorList>
    </citation>
    <scope>NUCLEOTIDE SEQUENCE</scope>
</reference>
<dbReference type="GO" id="GO:0005524">
    <property type="term" value="F:ATP binding"/>
    <property type="evidence" value="ECO:0007669"/>
    <property type="project" value="UniProtKB-KW"/>
</dbReference>
<keyword evidence="10" id="KW-1133">Transmembrane helix</keyword>
<keyword evidence="14" id="KW-0675">Receptor</keyword>
<dbReference type="GO" id="GO:0004714">
    <property type="term" value="F:transmembrane receptor protein tyrosine kinase activity"/>
    <property type="evidence" value="ECO:0007669"/>
    <property type="project" value="UniProtKB-EC"/>
</dbReference>
<evidence type="ECO:0000313" key="18">
    <source>
        <dbReference type="Proteomes" id="UP000604046"/>
    </source>
</evidence>
<dbReference type="EC" id="2.7.10.1" evidence="2"/>
<keyword evidence="3" id="KW-1003">Cell membrane</keyword>
<keyword evidence="12" id="KW-0829">Tyrosine-protein kinase</keyword>
<evidence type="ECO:0000256" key="3">
    <source>
        <dbReference type="ARBA" id="ARBA00022475"/>
    </source>
</evidence>
<evidence type="ECO:0000256" key="10">
    <source>
        <dbReference type="ARBA" id="ARBA00022989"/>
    </source>
</evidence>
<evidence type="ECO:0000313" key="17">
    <source>
        <dbReference type="EMBL" id="CAE7373241.1"/>
    </source>
</evidence>
<evidence type="ECO:0000256" key="14">
    <source>
        <dbReference type="ARBA" id="ARBA00023170"/>
    </source>
</evidence>
<gene>
    <name evidence="17" type="primary">Alk</name>
    <name evidence="17" type="ORF">SNAT2548_LOCUS20392</name>
</gene>
<proteinExistence type="predicted"/>
<dbReference type="GO" id="GO:0005886">
    <property type="term" value="C:plasma membrane"/>
    <property type="evidence" value="ECO:0007669"/>
    <property type="project" value="UniProtKB-SubCell"/>
</dbReference>
<dbReference type="AlphaFoldDB" id="A0A812Q3F3"/>
<name>A0A812Q3F3_9DINO</name>